<sequence length="212" mass="21747">MNALLKKSIAEFVGVTVFLTAITASSQPLKVISLALALGIMVLVTGPISGGHLNPAVSLYFYIKRQITLGNLLAFVGAQLAGGIAGSYLGSLISGKTVAGFSGNGDNLPIAYLAGEVVATAGLVWLIATLVNNKQTSWIPFAVAAWVMAAANFTLTGAQANPAVTFGVMVQGLAANQGVSLIVAELVGLLLAIVLLMIFAPAKKPRVTARKK</sequence>
<feature type="transmembrane region" description="Helical" evidence="7">
    <location>
        <begin position="138"/>
        <end position="158"/>
    </location>
</feature>
<dbReference type="PRINTS" id="PR00783">
    <property type="entry name" value="MINTRINSICP"/>
</dbReference>
<dbReference type="PANTHER" id="PTHR45665:SF9">
    <property type="entry name" value="AQUAPORIN-8"/>
    <property type="match status" value="1"/>
</dbReference>
<evidence type="ECO:0000256" key="2">
    <source>
        <dbReference type="ARBA" id="ARBA00022448"/>
    </source>
</evidence>
<evidence type="ECO:0000256" key="4">
    <source>
        <dbReference type="ARBA" id="ARBA00022737"/>
    </source>
</evidence>
<dbReference type="InterPro" id="IPR000425">
    <property type="entry name" value="MIP"/>
</dbReference>
<dbReference type="InterPro" id="IPR022357">
    <property type="entry name" value="MIP_CS"/>
</dbReference>
<feature type="transmembrane region" description="Helical" evidence="7">
    <location>
        <begin position="178"/>
        <end position="202"/>
    </location>
</feature>
<dbReference type="InterPro" id="IPR034294">
    <property type="entry name" value="Aquaporin_transptr"/>
</dbReference>
<evidence type="ECO:0000256" key="7">
    <source>
        <dbReference type="SAM" id="Phobius"/>
    </source>
</evidence>
<gene>
    <name evidence="8" type="ORF">UFOPK1433_00304</name>
    <name evidence="9" type="ORF">UFOPK1843_00792</name>
</gene>
<keyword evidence="2" id="KW-0813">Transport</keyword>
<keyword evidence="5 7" id="KW-1133">Transmembrane helix</keyword>
<evidence type="ECO:0000313" key="9">
    <source>
        <dbReference type="EMBL" id="CAB4610443.1"/>
    </source>
</evidence>
<keyword evidence="6 7" id="KW-0472">Membrane</keyword>
<reference evidence="8" key="1">
    <citation type="submission" date="2020-05" db="EMBL/GenBank/DDBJ databases">
        <authorList>
            <person name="Chiriac C."/>
            <person name="Salcher M."/>
            <person name="Ghai R."/>
            <person name="Kavagutti S V."/>
        </authorList>
    </citation>
    <scope>NUCLEOTIDE SEQUENCE</scope>
</reference>
<dbReference type="Pfam" id="PF00230">
    <property type="entry name" value="MIP"/>
    <property type="match status" value="1"/>
</dbReference>
<evidence type="ECO:0000256" key="5">
    <source>
        <dbReference type="ARBA" id="ARBA00022989"/>
    </source>
</evidence>
<evidence type="ECO:0000256" key="6">
    <source>
        <dbReference type="ARBA" id="ARBA00023136"/>
    </source>
</evidence>
<feature type="transmembrane region" description="Helical" evidence="7">
    <location>
        <begin position="110"/>
        <end position="131"/>
    </location>
</feature>
<dbReference type="EMBL" id="CAEZSN010000022">
    <property type="protein sequence ID" value="CAB4537195.1"/>
    <property type="molecule type" value="Genomic_DNA"/>
</dbReference>
<protein>
    <submittedName>
        <fullName evidence="8">Unannotated protein</fullName>
    </submittedName>
</protein>
<dbReference type="PROSITE" id="PS00221">
    <property type="entry name" value="MIP"/>
    <property type="match status" value="2"/>
</dbReference>
<keyword evidence="4" id="KW-0677">Repeat</keyword>
<dbReference type="InterPro" id="IPR023271">
    <property type="entry name" value="Aquaporin-like"/>
</dbReference>
<dbReference type="Gene3D" id="1.20.1080.10">
    <property type="entry name" value="Glycerol uptake facilitator protein"/>
    <property type="match status" value="1"/>
</dbReference>
<dbReference type="GO" id="GO:0019755">
    <property type="term" value="P:one-carbon compound transport"/>
    <property type="evidence" value="ECO:0007669"/>
    <property type="project" value="UniProtKB-ARBA"/>
</dbReference>
<dbReference type="SUPFAM" id="SSF81338">
    <property type="entry name" value="Aquaporin-like"/>
    <property type="match status" value="1"/>
</dbReference>
<evidence type="ECO:0000256" key="1">
    <source>
        <dbReference type="ARBA" id="ARBA00004127"/>
    </source>
</evidence>
<accession>A0A6J6BEB6</accession>
<evidence type="ECO:0000313" key="8">
    <source>
        <dbReference type="EMBL" id="CAB4537195.1"/>
    </source>
</evidence>
<dbReference type="AlphaFoldDB" id="A0A6J6BEB6"/>
<feature type="transmembrane region" description="Helical" evidence="7">
    <location>
        <begin position="69"/>
        <end position="90"/>
    </location>
</feature>
<name>A0A6J6BEB6_9ZZZZ</name>
<dbReference type="PANTHER" id="PTHR45665">
    <property type="entry name" value="AQUAPORIN-8"/>
    <property type="match status" value="1"/>
</dbReference>
<dbReference type="GO" id="GO:0015250">
    <property type="term" value="F:water channel activity"/>
    <property type="evidence" value="ECO:0007669"/>
    <property type="project" value="TreeGrafter"/>
</dbReference>
<comment type="subcellular location">
    <subcellularLocation>
        <location evidence="1">Endomembrane system</location>
        <topology evidence="1">Multi-pass membrane protein</topology>
    </subcellularLocation>
</comment>
<keyword evidence="3 7" id="KW-0812">Transmembrane</keyword>
<dbReference type="GO" id="GO:0005737">
    <property type="term" value="C:cytoplasm"/>
    <property type="evidence" value="ECO:0007669"/>
    <property type="project" value="UniProtKB-ARBA"/>
</dbReference>
<organism evidence="8">
    <name type="scientific">freshwater metagenome</name>
    <dbReference type="NCBI Taxonomy" id="449393"/>
    <lineage>
        <taxon>unclassified sequences</taxon>
        <taxon>metagenomes</taxon>
        <taxon>ecological metagenomes</taxon>
    </lineage>
</organism>
<dbReference type="GO" id="GO:0016020">
    <property type="term" value="C:membrane"/>
    <property type="evidence" value="ECO:0007669"/>
    <property type="project" value="InterPro"/>
</dbReference>
<dbReference type="GO" id="GO:0012505">
    <property type="term" value="C:endomembrane system"/>
    <property type="evidence" value="ECO:0007669"/>
    <property type="project" value="UniProtKB-SubCell"/>
</dbReference>
<dbReference type="EMBL" id="CAEZUR010000057">
    <property type="protein sequence ID" value="CAB4610443.1"/>
    <property type="molecule type" value="Genomic_DNA"/>
</dbReference>
<proteinExistence type="predicted"/>
<evidence type="ECO:0000256" key="3">
    <source>
        <dbReference type="ARBA" id="ARBA00022692"/>
    </source>
</evidence>
<feature type="transmembrane region" description="Helical" evidence="7">
    <location>
        <begin position="36"/>
        <end position="62"/>
    </location>
</feature>